<feature type="compositionally biased region" description="Basic residues" evidence="2">
    <location>
        <begin position="13"/>
        <end position="22"/>
    </location>
</feature>
<protein>
    <submittedName>
        <fullName evidence="4">Lactonase family protein</fullName>
    </submittedName>
</protein>
<dbReference type="InterPro" id="IPR011045">
    <property type="entry name" value="N2O_reductase_N"/>
</dbReference>
<dbReference type="InterPro" id="IPR015943">
    <property type="entry name" value="WD40/YVTN_repeat-like_dom_sf"/>
</dbReference>
<gene>
    <name evidence="4" type="ORF">ACFQZM_25240</name>
</gene>
<evidence type="ECO:0000256" key="2">
    <source>
        <dbReference type="SAM" id="MobiDB-lite"/>
    </source>
</evidence>
<evidence type="ECO:0000313" key="4">
    <source>
        <dbReference type="EMBL" id="MFD0687824.1"/>
    </source>
</evidence>
<reference evidence="5" key="1">
    <citation type="journal article" date="2019" name="Int. J. Syst. Evol. Microbiol.">
        <title>The Global Catalogue of Microorganisms (GCM) 10K type strain sequencing project: providing services to taxonomists for standard genome sequencing and annotation.</title>
        <authorList>
            <consortium name="The Broad Institute Genomics Platform"/>
            <consortium name="The Broad Institute Genome Sequencing Center for Infectious Disease"/>
            <person name="Wu L."/>
            <person name="Ma J."/>
        </authorList>
    </citation>
    <scope>NUCLEOTIDE SEQUENCE [LARGE SCALE GENOMIC DNA]</scope>
    <source>
        <strain evidence="5">JCM 9371</strain>
    </source>
</reference>
<dbReference type="PANTHER" id="PTHR30344">
    <property type="entry name" value="6-PHOSPHOGLUCONOLACTONASE-RELATED"/>
    <property type="match status" value="1"/>
</dbReference>
<dbReference type="Pfam" id="PF10282">
    <property type="entry name" value="Lactonase"/>
    <property type="match status" value="3"/>
</dbReference>
<name>A0ABW2XP85_9ACTN</name>
<keyword evidence="5" id="KW-1185">Reference proteome</keyword>
<proteinExistence type="inferred from homology"/>
<feature type="chain" id="PRO_5046164885" evidence="3">
    <location>
        <begin position="43"/>
        <end position="411"/>
    </location>
</feature>
<dbReference type="RefSeq" id="WP_378323823.1">
    <property type="nucleotide sequence ID" value="NZ_JBHTGP010000013.1"/>
</dbReference>
<dbReference type="EMBL" id="JBHTGP010000013">
    <property type="protein sequence ID" value="MFD0687824.1"/>
    <property type="molecule type" value="Genomic_DNA"/>
</dbReference>
<dbReference type="PANTHER" id="PTHR30344:SF1">
    <property type="entry name" value="6-PHOSPHOGLUCONOLACTONASE"/>
    <property type="match status" value="1"/>
</dbReference>
<feature type="region of interest" description="Disordered" evidence="2">
    <location>
        <begin position="383"/>
        <end position="411"/>
    </location>
</feature>
<evidence type="ECO:0000256" key="3">
    <source>
        <dbReference type="SAM" id="SignalP"/>
    </source>
</evidence>
<feature type="region of interest" description="Disordered" evidence="2">
    <location>
        <begin position="1"/>
        <end position="24"/>
    </location>
</feature>
<feature type="signal peptide" evidence="3">
    <location>
        <begin position="1"/>
        <end position="42"/>
    </location>
</feature>
<dbReference type="InterPro" id="IPR019405">
    <property type="entry name" value="Lactonase_7-beta_prop"/>
</dbReference>
<dbReference type="Gene3D" id="2.130.10.10">
    <property type="entry name" value="YVTN repeat-like/Quinoprotein amine dehydrogenase"/>
    <property type="match status" value="4"/>
</dbReference>
<accession>A0ABW2XP85</accession>
<evidence type="ECO:0000313" key="5">
    <source>
        <dbReference type="Proteomes" id="UP001597063"/>
    </source>
</evidence>
<organism evidence="4 5">
    <name type="scientific">Actinomadura fibrosa</name>
    <dbReference type="NCBI Taxonomy" id="111802"/>
    <lineage>
        <taxon>Bacteria</taxon>
        <taxon>Bacillati</taxon>
        <taxon>Actinomycetota</taxon>
        <taxon>Actinomycetes</taxon>
        <taxon>Streptosporangiales</taxon>
        <taxon>Thermomonosporaceae</taxon>
        <taxon>Actinomadura</taxon>
    </lineage>
</organism>
<keyword evidence="3" id="KW-0732">Signal</keyword>
<comment type="similarity">
    <text evidence="1">Belongs to the cycloisomerase 2 family.</text>
</comment>
<dbReference type="Proteomes" id="UP001597063">
    <property type="component" value="Unassembled WGS sequence"/>
</dbReference>
<dbReference type="SUPFAM" id="SSF50974">
    <property type="entry name" value="Nitrous oxide reductase, N-terminal domain"/>
    <property type="match status" value="1"/>
</dbReference>
<dbReference type="InterPro" id="IPR050282">
    <property type="entry name" value="Cycloisomerase_2"/>
</dbReference>
<evidence type="ECO:0000256" key="1">
    <source>
        <dbReference type="ARBA" id="ARBA00005564"/>
    </source>
</evidence>
<sequence length="411" mass="41254">MSIRLSTRAPRPAPKRPSKRASGRAGGAVLAAAALLAAAVPAATPVAAQAAAGPIVPPTSTLYVTNAVSGDVSSLAIGPGGALTPAGKPVSTGGQLPRGIAVPPNGATAYVVNSDSDTLSVFRVGVRGALQPDPRVVQTGDEPWGATVSPDGRTLYVTNTADATISAYRLGTDGTPTRIGDFRTTSDHPKQTVLSPDGRFLYLVYADVDETAESPARVITRFAVRADGTLGPGEDVAKVGQASFGIAISPNGAFVYVTSNLRDEVWGYRRASDGSLAPVPGSPFAAPEAPVGLKVTPDGQHLYVGANDSDTDSPPGGVLGYTIAADGSLTPAAGSPAPTPGHSEVAAVAVAPDGRSVFAAIRDTSQVSAFAIGAGGALKEAPGSPFATGGERPLSQSLAVRTVPGPITQQR</sequence>
<comment type="caution">
    <text evidence="4">The sequence shown here is derived from an EMBL/GenBank/DDBJ whole genome shotgun (WGS) entry which is preliminary data.</text>
</comment>